<dbReference type="InterPro" id="IPR036291">
    <property type="entry name" value="NAD(P)-bd_dom_sf"/>
</dbReference>
<feature type="domain" description="NAD-dependent epimerase/dehydratase" evidence="3">
    <location>
        <begin position="11"/>
        <end position="268"/>
    </location>
</feature>
<comment type="caution">
    <text evidence="4">The sequence shown here is derived from an EMBL/GenBank/DDBJ whole genome shotgun (WGS) entry which is preliminary data.</text>
</comment>
<dbReference type="PANTHER" id="PTHR10366">
    <property type="entry name" value="NAD DEPENDENT EPIMERASE/DEHYDRATASE"/>
    <property type="match status" value="1"/>
</dbReference>
<dbReference type="RefSeq" id="XP_013241134.1">
    <property type="nucleotide sequence ID" value="XM_013385680.1"/>
</dbReference>
<dbReference type="GO" id="GO:0016616">
    <property type="term" value="F:oxidoreductase activity, acting on the CH-OH group of donors, NAD or NADP as acceptor"/>
    <property type="evidence" value="ECO:0007669"/>
    <property type="project" value="TreeGrafter"/>
</dbReference>
<dbReference type="OMA" id="ENENWYA"/>
<keyword evidence="1" id="KW-0560">Oxidoreductase</keyword>
<dbReference type="EMBL" id="JMSN01000101">
    <property type="protein sequence ID" value="KDN39700.1"/>
    <property type="molecule type" value="Genomic_DNA"/>
</dbReference>
<evidence type="ECO:0000259" key="3">
    <source>
        <dbReference type="Pfam" id="PF01370"/>
    </source>
</evidence>
<protein>
    <submittedName>
        <fullName evidence="4">NAD(P)-binding protein</fullName>
    </submittedName>
</protein>
<comment type="similarity">
    <text evidence="2">Belongs to the NAD(P)-dependent epimerase/dehydratase family. Dihydroflavonol-4-reductase subfamily.</text>
</comment>
<dbReference type="HOGENOM" id="CLU_007383_9_2_1"/>
<dbReference type="InterPro" id="IPR050425">
    <property type="entry name" value="NAD(P)_dehydrat-like"/>
</dbReference>
<dbReference type="GeneID" id="25265129"/>
<gene>
    <name evidence="4" type="ORF">K437DRAFT_258975</name>
</gene>
<evidence type="ECO:0000256" key="1">
    <source>
        <dbReference type="ARBA" id="ARBA00023002"/>
    </source>
</evidence>
<dbReference type="Proteomes" id="UP000027361">
    <property type="component" value="Unassembled WGS sequence"/>
</dbReference>
<dbReference type="Pfam" id="PF01370">
    <property type="entry name" value="Epimerase"/>
    <property type="match status" value="1"/>
</dbReference>
<evidence type="ECO:0000313" key="5">
    <source>
        <dbReference type="Proteomes" id="UP000027361"/>
    </source>
</evidence>
<reference evidence="4 5" key="1">
    <citation type="submission" date="2014-05" db="EMBL/GenBank/DDBJ databases">
        <title>Draft genome sequence of a rare smut relative, Tilletiaria anomala UBC 951.</title>
        <authorList>
            <consortium name="DOE Joint Genome Institute"/>
            <person name="Toome M."/>
            <person name="Kuo A."/>
            <person name="Henrissat B."/>
            <person name="Lipzen A."/>
            <person name="Tritt A."/>
            <person name="Yoshinaga Y."/>
            <person name="Zane M."/>
            <person name="Barry K."/>
            <person name="Grigoriev I.V."/>
            <person name="Spatafora J.W."/>
            <person name="Aimea M.C."/>
        </authorList>
    </citation>
    <scope>NUCLEOTIDE SEQUENCE [LARGE SCALE GENOMIC DNA]</scope>
    <source>
        <strain evidence="4 5">UBC 951</strain>
    </source>
</reference>
<dbReference type="SUPFAM" id="SSF51735">
    <property type="entry name" value="NAD(P)-binding Rossmann-fold domains"/>
    <property type="match status" value="1"/>
</dbReference>
<dbReference type="InterPro" id="IPR001509">
    <property type="entry name" value="Epimerase_deHydtase"/>
</dbReference>
<sequence>MASEALRGQQVLVTGANGFLGSHLTLALLRRGHFVRASARSLSKFELFATREPFAEYYKSGMLTFTPMSDLVHGDFNDMVKGCAVVFHVASPFIYRKLEAGEAESLFMQPAREGVRNIYAAAQKAGVKHLIMTSSDAAVFQADDKWDNGKLYTEADWNKATYKEGCASQDAGFAYVVSKAEAERELHHLASSSKDVPMHVTAICCPWIFGPCIHGPKSVKELNLSNAWLWQYVTAEPGTDVPTENNPIYVDVRDAAEAHVLSWEKAQAGRFLLSGGHWDPRKVLDIMLASDNEELVKLAKHRLGDQCAQPHPSRWQEANAMCQSYDSTRSRELLGLSYRSNKTSIIDACSQFAGLPA</sequence>
<dbReference type="AlphaFoldDB" id="A0A066VM70"/>
<dbReference type="InParanoid" id="A0A066VM70"/>
<dbReference type="STRING" id="1037660.A0A066VM70"/>
<dbReference type="Gene3D" id="3.40.50.720">
    <property type="entry name" value="NAD(P)-binding Rossmann-like Domain"/>
    <property type="match status" value="1"/>
</dbReference>
<name>A0A066VM70_TILAU</name>
<dbReference type="OrthoDB" id="2735536at2759"/>
<organism evidence="4 5">
    <name type="scientific">Tilletiaria anomala (strain ATCC 24038 / CBS 436.72 / UBC 951)</name>
    <dbReference type="NCBI Taxonomy" id="1037660"/>
    <lineage>
        <taxon>Eukaryota</taxon>
        <taxon>Fungi</taxon>
        <taxon>Dikarya</taxon>
        <taxon>Basidiomycota</taxon>
        <taxon>Ustilaginomycotina</taxon>
        <taxon>Exobasidiomycetes</taxon>
        <taxon>Georgefischeriales</taxon>
        <taxon>Tilletiariaceae</taxon>
        <taxon>Tilletiaria</taxon>
    </lineage>
</organism>
<evidence type="ECO:0000313" key="4">
    <source>
        <dbReference type="EMBL" id="KDN39700.1"/>
    </source>
</evidence>
<accession>A0A066VM70</accession>
<evidence type="ECO:0000256" key="2">
    <source>
        <dbReference type="ARBA" id="ARBA00023445"/>
    </source>
</evidence>
<dbReference type="PANTHER" id="PTHR10366:SF564">
    <property type="entry name" value="STEROL-4-ALPHA-CARBOXYLATE 3-DEHYDROGENASE, DECARBOXYLATING"/>
    <property type="match status" value="1"/>
</dbReference>
<keyword evidence="5" id="KW-1185">Reference proteome</keyword>
<proteinExistence type="inferred from homology"/>